<reference evidence="1 2" key="1">
    <citation type="journal article" date="2013" name="Curr. Biol.">
        <title>The Genome of the Foraminiferan Reticulomyxa filosa.</title>
        <authorList>
            <person name="Glockner G."/>
            <person name="Hulsmann N."/>
            <person name="Schleicher M."/>
            <person name="Noegel A.A."/>
            <person name="Eichinger L."/>
            <person name="Gallinger C."/>
            <person name="Pawlowski J."/>
            <person name="Sierra R."/>
            <person name="Euteneuer U."/>
            <person name="Pillet L."/>
            <person name="Moustafa A."/>
            <person name="Platzer M."/>
            <person name="Groth M."/>
            <person name="Szafranski K."/>
            <person name="Schliwa M."/>
        </authorList>
    </citation>
    <scope>NUCLEOTIDE SEQUENCE [LARGE SCALE GENOMIC DNA]</scope>
</reference>
<accession>X6P1F0</accession>
<dbReference type="AlphaFoldDB" id="X6P1F0"/>
<name>X6P1F0_RETFI</name>
<gene>
    <name evidence="1" type="ORF">RFI_05235</name>
</gene>
<evidence type="ECO:0000313" key="2">
    <source>
        <dbReference type="Proteomes" id="UP000023152"/>
    </source>
</evidence>
<sequence>MEIMRIELNFNLSFVNCMFVNYLFLDTTTHTTGVNMSINHLHLDNVYTNLSYRYKSVETKMEYQSRTGVCFNALFVISDYVEALELKDWTLQNIQESAEAVSKNMSMFLNTPLLSINPYTGSDPTENSREIRMTSAFVYNCSLQSWLTQVICNGAINMDYCHSTRMHMQDCVFALNTNMDPFTTTRSVHRCTFVQNSIILDDGFATNVMLTVDRCEIGQSILDGSIFVIGRPHLMDIYAVTSVVVKNTRFLDEFMVFWWQDSNSFDETSTNSCAKKKTKRFQMNVTFQNVSFEHDQTWSNIMSSTPMIYLSTSNALTNTIVLNLTGIEMNGCLMRNPWLQMSVPFAVVLVQNWYIADSEWEGDLIQLYNPAQLLLNNLTVRRSNINDNRGVRFIRLSSQDLVETKVQFSNVS</sequence>
<protein>
    <submittedName>
        <fullName evidence="1">Uncharacterized protein</fullName>
    </submittedName>
</protein>
<dbReference type="Proteomes" id="UP000023152">
    <property type="component" value="Unassembled WGS sequence"/>
</dbReference>
<organism evidence="1 2">
    <name type="scientific">Reticulomyxa filosa</name>
    <dbReference type="NCBI Taxonomy" id="46433"/>
    <lineage>
        <taxon>Eukaryota</taxon>
        <taxon>Sar</taxon>
        <taxon>Rhizaria</taxon>
        <taxon>Retaria</taxon>
        <taxon>Foraminifera</taxon>
        <taxon>Monothalamids</taxon>
        <taxon>Reticulomyxidae</taxon>
        <taxon>Reticulomyxa</taxon>
    </lineage>
</organism>
<keyword evidence="2" id="KW-1185">Reference proteome</keyword>
<dbReference type="EMBL" id="ASPP01004634">
    <property type="protein sequence ID" value="ETO31884.1"/>
    <property type="molecule type" value="Genomic_DNA"/>
</dbReference>
<comment type="caution">
    <text evidence="1">The sequence shown here is derived from an EMBL/GenBank/DDBJ whole genome shotgun (WGS) entry which is preliminary data.</text>
</comment>
<proteinExistence type="predicted"/>
<evidence type="ECO:0000313" key="1">
    <source>
        <dbReference type="EMBL" id="ETO31884.1"/>
    </source>
</evidence>